<feature type="region of interest" description="Disordered" evidence="2">
    <location>
        <begin position="97"/>
        <end position="127"/>
    </location>
</feature>
<keyword evidence="1" id="KW-0547">Nucleotide-binding</keyword>
<dbReference type="GO" id="GO:0050567">
    <property type="term" value="F:glutaminyl-tRNA synthase (glutamine-hydrolyzing) activity"/>
    <property type="evidence" value="ECO:0007669"/>
    <property type="project" value="UniProtKB-UniRule"/>
</dbReference>
<evidence type="ECO:0000313" key="4">
    <source>
        <dbReference type="Proteomes" id="UP000320338"/>
    </source>
</evidence>
<accession>A0A4Y3WL01</accession>
<name>A0A4Y3WL01_9PSEU</name>
<dbReference type="AlphaFoldDB" id="A0A4Y3WL01"/>
<dbReference type="GO" id="GO:0050566">
    <property type="term" value="F:asparaginyl-tRNA synthase (glutamine-hydrolyzing) activity"/>
    <property type="evidence" value="ECO:0007669"/>
    <property type="project" value="RHEA"/>
</dbReference>
<sequence>MGTRLDVPTAGRAPGVAAPVIHLLEGPLSAAITRDEVAHLARLARLAVTDAELDVFAGQLDVILGSVARVGEVAADDIPPTSHAVPLENVYRPDELRPGLSQEQALSGAPASEDGRFRVPQILGEEA</sequence>
<dbReference type="NCBIfam" id="TIGR00135">
    <property type="entry name" value="gatC"/>
    <property type="match status" value="1"/>
</dbReference>
<dbReference type="Gene3D" id="1.10.20.60">
    <property type="entry name" value="Glu-tRNAGln amidotransferase C subunit, N-terminal domain"/>
    <property type="match status" value="1"/>
</dbReference>
<keyword evidence="1" id="KW-0436">Ligase</keyword>
<dbReference type="SUPFAM" id="SSF141000">
    <property type="entry name" value="Glu-tRNAGln amidotransferase C subunit"/>
    <property type="match status" value="1"/>
</dbReference>
<comment type="function">
    <text evidence="1">Allows the formation of correctly charged Asn-tRNA(Asn) or Gln-tRNA(Gln) through the transamidation of misacylated Asp-tRNA(Asn) or Glu-tRNA(Gln) in organisms which lack either or both of asparaginyl-tRNA or glutaminyl-tRNA synthetases. The reaction takes place in the presence of glutamine and ATP through an activated phospho-Asp-tRNA(Asn) or phospho-Glu-tRNA(Gln).</text>
</comment>
<dbReference type="GO" id="GO:0005524">
    <property type="term" value="F:ATP binding"/>
    <property type="evidence" value="ECO:0007669"/>
    <property type="project" value="UniProtKB-KW"/>
</dbReference>
<proteinExistence type="inferred from homology"/>
<dbReference type="Proteomes" id="UP000320338">
    <property type="component" value="Unassembled WGS sequence"/>
</dbReference>
<reference evidence="3 4" key="1">
    <citation type="submission" date="2019-06" db="EMBL/GenBank/DDBJ databases">
        <title>Whole genome shotgun sequence of Pseudonocardia hydrocarbonoxydans NBRC 14498.</title>
        <authorList>
            <person name="Hosoyama A."/>
            <person name="Uohara A."/>
            <person name="Ohji S."/>
            <person name="Ichikawa N."/>
        </authorList>
    </citation>
    <scope>NUCLEOTIDE SEQUENCE [LARGE SCALE GENOMIC DNA]</scope>
    <source>
        <strain evidence="3 4">NBRC 14498</strain>
    </source>
</reference>
<gene>
    <name evidence="1" type="primary">gatC</name>
    <name evidence="3" type="ORF">PHY01_14810</name>
</gene>
<comment type="similarity">
    <text evidence="1">Belongs to the GatC family.</text>
</comment>
<dbReference type="GO" id="GO:0006450">
    <property type="term" value="P:regulation of translational fidelity"/>
    <property type="evidence" value="ECO:0007669"/>
    <property type="project" value="InterPro"/>
</dbReference>
<keyword evidence="4" id="KW-1185">Reference proteome</keyword>
<comment type="catalytic activity">
    <reaction evidence="1">
        <text>L-glutamyl-tRNA(Gln) + L-glutamine + ATP + H2O = L-glutaminyl-tRNA(Gln) + L-glutamate + ADP + phosphate + H(+)</text>
        <dbReference type="Rhea" id="RHEA:17521"/>
        <dbReference type="Rhea" id="RHEA-COMP:9681"/>
        <dbReference type="Rhea" id="RHEA-COMP:9684"/>
        <dbReference type="ChEBI" id="CHEBI:15377"/>
        <dbReference type="ChEBI" id="CHEBI:15378"/>
        <dbReference type="ChEBI" id="CHEBI:29985"/>
        <dbReference type="ChEBI" id="CHEBI:30616"/>
        <dbReference type="ChEBI" id="CHEBI:43474"/>
        <dbReference type="ChEBI" id="CHEBI:58359"/>
        <dbReference type="ChEBI" id="CHEBI:78520"/>
        <dbReference type="ChEBI" id="CHEBI:78521"/>
        <dbReference type="ChEBI" id="CHEBI:456216"/>
    </reaction>
</comment>
<dbReference type="Pfam" id="PF02686">
    <property type="entry name" value="GatC"/>
    <property type="match status" value="1"/>
</dbReference>
<comment type="catalytic activity">
    <reaction evidence="1">
        <text>L-aspartyl-tRNA(Asn) + L-glutamine + ATP + H2O = L-asparaginyl-tRNA(Asn) + L-glutamate + ADP + phosphate + 2 H(+)</text>
        <dbReference type="Rhea" id="RHEA:14513"/>
        <dbReference type="Rhea" id="RHEA-COMP:9674"/>
        <dbReference type="Rhea" id="RHEA-COMP:9677"/>
        <dbReference type="ChEBI" id="CHEBI:15377"/>
        <dbReference type="ChEBI" id="CHEBI:15378"/>
        <dbReference type="ChEBI" id="CHEBI:29985"/>
        <dbReference type="ChEBI" id="CHEBI:30616"/>
        <dbReference type="ChEBI" id="CHEBI:43474"/>
        <dbReference type="ChEBI" id="CHEBI:58359"/>
        <dbReference type="ChEBI" id="CHEBI:78515"/>
        <dbReference type="ChEBI" id="CHEBI:78516"/>
        <dbReference type="ChEBI" id="CHEBI:456216"/>
    </reaction>
</comment>
<dbReference type="GO" id="GO:0070681">
    <property type="term" value="P:glutaminyl-tRNAGln biosynthesis via transamidation"/>
    <property type="evidence" value="ECO:0007669"/>
    <property type="project" value="TreeGrafter"/>
</dbReference>
<evidence type="ECO:0000256" key="2">
    <source>
        <dbReference type="SAM" id="MobiDB-lite"/>
    </source>
</evidence>
<organism evidence="3 4">
    <name type="scientific">Pseudonocardia hydrocarbonoxydans</name>
    <dbReference type="NCBI Taxonomy" id="76726"/>
    <lineage>
        <taxon>Bacteria</taxon>
        <taxon>Bacillati</taxon>
        <taxon>Actinomycetota</taxon>
        <taxon>Actinomycetes</taxon>
        <taxon>Pseudonocardiales</taxon>
        <taxon>Pseudonocardiaceae</taxon>
        <taxon>Pseudonocardia</taxon>
    </lineage>
</organism>
<comment type="caution">
    <text evidence="3">The sequence shown here is derived from an EMBL/GenBank/DDBJ whole genome shotgun (WGS) entry which is preliminary data.</text>
</comment>
<evidence type="ECO:0000256" key="1">
    <source>
        <dbReference type="HAMAP-Rule" id="MF_00122"/>
    </source>
</evidence>
<dbReference type="PANTHER" id="PTHR15004">
    <property type="entry name" value="GLUTAMYL-TRNA(GLN) AMIDOTRANSFERASE SUBUNIT C, MITOCHONDRIAL"/>
    <property type="match status" value="1"/>
</dbReference>
<dbReference type="InterPro" id="IPR036113">
    <property type="entry name" value="Asp/Glu-ADT_sf_sub_c"/>
</dbReference>
<dbReference type="PANTHER" id="PTHR15004:SF0">
    <property type="entry name" value="GLUTAMYL-TRNA(GLN) AMIDOTRANSFERASE SUBUNIT C, MITOCHONDRIAL"/>
    <property type="match status" value="1"/>
</dbReference>
<protein>
    <recommendedName>
        <fullName evidence="1">Aspartyl/glutamyl-tRNA(Asn/Gln) amidotransferase subunit C</fullName>
        <shortName evidence="1">Asp/Glu-ADT subunit C</shortName>
        <ecNumber evidence="1">6.3.5.-</ecNumber>
    </recommendedName>
</protein>
<dbReference type="EC" id="6.3.5.-" evidence="1"/>
<dbReference type="HAMAP" id="MF_00122">
    <property type="entry name" value="GatC"/>
    <property type="match status" value="1"/>
</dbReference>
<keyword evidence="1" id="KW-0648">Protein biosynthesis</keyword>
<keyword evidence="1" id="KW-0067">ATP-binding</keyword>
<dbReference type="InterPro" id="IPR003837">
    <property type="entry name" value="GatC"/>
</dbReference>
<dbReference type="GO" id="GO:0006412">
    <property type="term" value="P:translation"/>
    <property type="evidence" value="ECO:0007669"/>
    <property type="project" value="UniProtKB-UniRule"/>
</dbReference>
<dbReference type="EMBL" id="BJNG01000014">
    <property type="protein sequence ID" value="GEC19198.1"/>
    <property type="molecule type" value="Genomic_DNA"/>
</dbReference>
<evidence type="ECO:0000313" key="3">
    <source>
        <dbReference type="EMBL" id="GEC19198.1"/>
    </source>
</evidence>
<comment type="subunit">
    <text evidence="1">Heterotrimer of A, B and C subunits.</text>
</comment>